<dbReference type="EMBL" id="QLOE01000011">
    <property type="protein sequence ID" value="RAO78590.1"/>
    <property type="molecule type" value="Genomic_DNA"/>
</dbReference>
<organism evidence="1 2">
    <name type="scientific">Methanothermobacter tenebrarum</name>
    <dbReference type="NCBI Taxonomy" id="680118"/>
    <lineage>
        <taxon>Archaea</taxon>
        <taxon>Methanobacteriati</taxon>
        <taxon>Methanobacteriota</taxon>
        <taxon>Methanomada group</taxon>
        <taxon>Methanobacteria</taxon>
        <taxon>Methanobacteriales</taxon>
        <taxon>Methanobacteriaceae</taxon>
        <taxon>Methanothermobacter</taxon>
    </lineage>
</organism>
<evidence type="ECO:0000313" key="1">
    <source>
        <dbReference type="EMBL" id="RAO78590.1"/>
    </source>
</evidence>
<dbReference type="Gene3D" id="2.60.120.630">
    <property type="entry name" value="mth639 domain like"/>
    <property type="match status" value="1"/>
</dbReference>
<evidence type="ECO:0000313" key="2">
    <source>
        <dbReference type="Proteomes" id="UP000249782"/>
    </source>
</evidence>
<reference evidence="1 2" key="1">
    <citation type="submission" date="2018-06" db="EMBL/GenBank/DDBJ databases">
        <title>Draft genome sequence of hyperthermophilic methanogen Methanothermobacter tenebrarum sp. MCM-B 1447.</title>
        <authorList>
            <person name="Pore S.D."/>
            <person name="Dagar S."/>
            <person name="Dhakephalkar P.K."/>
        </authorList>
    </citation>
    <scope>NUCLEOTIDE SEQUENCE [LARGE SCALE GENOMIC DNA]</scope>
    <source>
        <strain evidence="1 2">MCM B 1447</strain>
    </source>
</reference>
<dbReference type="InterPro" id="IPR007171">
    <property type="entry name" value="DUF371"/>
</dbReference>
<name>A0A328PAF0_9EURY</name>
<dbReference type="RefSeq" id="WP_112094456.1">
    <property type="nucleotide sequence ID" value="NZ_QLOE01000011.1"/>
</dbReference>
<comment type="caution">
    <text evidence="1">The sequence shown here is derived from an EMBL/GenBank/DDBJ whole genome shotgun (WGS) entry which is preliminary data.</text>
</comment>
<dbReference type="AlphaFoldDB" id="A0A328PAF0"/>
<dbReference type="Pfam" id="PF04027">
    <property type="entry name" value="DUF371"/>
    <property type="match status" value="1"/>
</dbReference>
<accession>A0A328PAF0</accession>
<sequence>MKYVFYAKGHPNVTSRHKSTFEITMDDEIGKTADCIIGVDSSVSMKDFPKKLKKAIAKENAIIKVILKTENAKDEITGRGHPNLTLDHPRDMVCRKSDYICDRTLMIKADKAACDLKRELIEDLKQGSNLKVEIIVSYPPSKDSTS</sequence>
<dbReference type="InterPro" id="IPR023131">
    <property type="entry name" value="Mth639-like_dom_sf"/>
</dbReference>
<gene>
    <name evidence="1" type="ORF">DPC56_07500</name>
</gene>
<proteinExistence type="predicted"/>
<dbReference type="PANTHER" id="PTHR40696:SF1">
    <property type="entry name" value="DUF371 DOMAIN-CONTAINING PROTEIN"/>
    <property type="match status" value="1"/>
</dbReference>
<dbReference type="OrthoDB" id="9265at2157"/>
<protein>
    <submittedName>
        <fullName evidence="1">DUF371 domain-containing protein</fullName>
    </submittedName>
</protein>
<keyword evidence="2" id="KW-1185">Reference proteome</keyword>
<dbReference type="PANTHER" id="PTHR40696">
    <property type="entry name" value="DUF371 FAMILY PROTEIN"/>
    <property type="match status" value="1"/>
</dbReference>
<dbReference type="Proteomes" id="UP000249782">
    <property type="component" value="Unassembled WGS sequence"/>
</dbReference>